<dbReference type="GO" id="GO:0008270">
    <property type="term" value="F:zinc ion binding"/>
    <property type="evidence" value="ECO:0007669"/>
    <property type="project" value="UniProtKB-KW"/>
</dbReference>
<dbReference type="InterPro" id="IPR013083">
    <property type="entry name" value="Znf_RING/FYVE/PHD"/>
</dbReference>
<dbReference type="PROSITE" id="PS01359">
    <property type="entry name" value="ZF_PHD_1"/>
    <property type="match status" value="1"/>
</dbReference>
<dbReference type="PANTHER" id="PTHR37445:SF3">
    <property type="entry name" value="ZINC FINGER PHD-TYPE DOMAIN-CONTAINING PROTEIN"/>
    <property type="match status" value="1"/>
</dbReference>
<feature type="compositionally biased region" description="Low complexity" evidence="5">
    <location>
        <begin position="199"/>
        <end position="211"/>
    </location>
</feature>
<dbReference type="InterPro" id="IPR011011">
    <property type="entry name" value="Znf_FYVE_PHD"/>
</dbReference>
<dbReference type="InterPro" id="IPR019787">
    <property type="entry name" value="Znf_PHD-finger"/>
</dbReference>
<evidence type="ECO:0000259" key="6">
    <source>
        <dbReference type="PROSITE" id="PS50016"/>
    </source>
</evidence>
<protein>
    <recommendedName>
        <fullName evidence="6">PHD-type domain-containing protein</fullName>
    </recommendedName>
</protein>
<dbReference type="Gene3D" id="3.30.40.10">
    <property type="entry name" value="Zinc/RING finger domain, C3HC4 (zinc finger)"/>
    <property type="match status" value="1"/>
</dbReference>
<gene>
    <name evidence="7" type="ORF">Pmani_029050</name>
</gene>
<feature type="compositionally biased region" description="Polar residues" evidence="5">
    <location>
        <begin position="380"/>
        <end position="402"/>
    </location>
</feature>
<feature type="domain" description="PHD-type" evidence="6">
    <location>
        <begin position="35"/>
        <end position="96"/>
    </location>
</feature>
<dbReference type="PANTHER" id="PTHR37445">
    <property type="entry name" value="PROTEIN CBG24663"/>
    <property type="match status" value="1"/>
</dbReference>
<dbReference type="SUPFAM" id="SSF57903">
    <property type="entry name" value="FYVE/PHD zinc finger"/>
    <property type="match status" value="1"/>
</dbReference>
<feature type="region of interest" description="Disordered" evidence="5">
    <location>
        <begin position="195"/>
        <end position="220"/>
    </location>
</feature>
<organism evidence="7 8">
    <name type="scientific">Petrolisthes manimaculis</name>
    <dbReference type="NCBI Taxonomy" id="1843537"/>
    <lineage>
        <taxon>Eukaryota</taxon>
        <taxon>Metazoa</taxon>
        <taxon>Ecdysozoa</taxon>
        <taxon>Arthropoda</taxon>
        <taxon>Crustacea</taxon>
        <taxon>Multicrustacea</taxon>
        <taxon>Malacostraca</taxon>
        <taxon>Eumalacostraca</taxon>
        <taxon>Eucarida</taxon>
        <taxon>Decapoda</taxon>
        <taxon>Pleocyemata</taxon>
        <taxon>Anomura</taxon>
        <taxon>Galatheoidea</taxon>
        <taxon>Porcellanidae</taxon>
        <taxon>Petrolisthes</taxon>
    </lineage>
</organism>
<evidence type="ECO:0000256" key="5">
    <source>
        <dbReference type="SAM" id="MobiDB-lite"/>
    </source>
</evidence>
<dbReference type="SMART" id="SM00249">
    <property type="entry name" value="PHD"/>
    <property type="match status" value="1"/>
</dbReference>
<feature type="compositionally biased region" description="Low complexity" evidence="5">
    <location>
        <begin position="411"/>
        <end position="423"/>
    </location>
</feature>
<proteinExistence type="predicted"/>
<keyword evidence="2 4" id="KW-0863">Zinc-finger</keyword>
<dbReference type="Pfam" id="PF00628">
    <property type="entry name" value="PHD"/>
    <property type="match status" value="1"/>
</dbReference>
<sequence length="423" mass="48262">MEDKKGITTRASQKKTSEVVTSQQQQQENAAATETSECGICSKEVLSRHKAVQCETCVQWFHIACEKVPLEVYSYMLDEATGQQQVQWFCGFCKKGCGKIYKRMNKLETVQNETLQQQRDMEKILNNMRELMNMSVDVGKALESRLSELEAKEIVASNEIEKNTVESKNLDGRLGILEAKVIMLSEKMDRTLSLERPTQNQANQSNPSSSNGGDKYSTTANDSGDLSKYFFEEVCEMREKESNMVIYGAPESSSEGYKERIEDDRKVVRSLMEACEVEHNEEEDKLLVFRLGRTKTPNKPRPLLVKQRNSKLKQALFRNIRKLQGKNTFANIRVSNDRTQREKDHDASLWKEAKNMEENGRGKHVVVGPPWHRRIVKSRTTNQATAHQTLQEEQVTAQQAPQEDQVPVTLQSQEEQGTSTQTT</sequence>
<feature type="region of interest" description="Disordered" evidence="5">
    <location>
        <begin position="1"/>
        <end position="28"/>
    </location>
</feature>
<dbReference type="InterPro" id="IPR001965">
    <property type="entry name" value="Znf_PHD"/>
</dbReference>
<evidence type="ECO:0000256" key="2">
    <source>
        <dbReference type="ARBA" id="ARBA00022771"/>
    </source>
</evidence>
<keyword evidence="1" id="KW-0479">Metal-binding</keyword>
<evidence type="ECO:0000256" key="3">
    <source>
        <dbReference type="ARBA" id="ARBA00022833"/>
    </source>
</evidence>
<feature type="compositionally biased region" description="Low complexity" evidence="5">
    <location>
        <begin position="18"/>
        <end position="28"/>
    </location>
</feature>
<evidence type="ECO:0000313" key="7">
    <source>
        <dbReference type="EMBL" id="KAK4298599.1"/>
    </source>
</evidence>
<name>A0AAE1NYB5_9EUCA</name>
<evidence type="ECO:0000256" key="1">
    <source>
        <dbReference type="ARBA" id="ARBA00022723"/>
    </source>
</evidence>
<comment type="caution">
    <text evidence="7">The sequence shown here is derived from an EMBL/GenBank/DDBJ whole genome shotgun (WGS) entry which is preliminary data.</text>
</comment>
<feature type="region of interest" description="Disordered" evidence="5">
    <location>
        <begin position="380"/>
        <end position="423"/>
    </location>
</feature>
<dbReference type="PROSITE" id="PS50016">
    <property type="entry name" value="ZF_PHD_2"/>
    <property type="match status" value="1"/>
</dbReference>
<reference evidence="7" key="1">
    <citation type="submission" date="2023-11" db="EMBL/GenBank/DDBJ databases">
        <title>Genome assemblies of two species of porcelain crab, Petrolisthes cinctipes and Petrolisthes manimaculis (Anomura: Porcellanidae).</title>
        <authorList>
            <person name="Angst P."/>
        </authorList>
    </citation>
    <scope>NUCLEOTIDE SEQUENCE</scope>
    <source>
        <strain evidence="7">PB745_02</strain>
        <tissue evidence="7">Gill</tissue>
    </source>
</reference>
<dbReference type="AlphaFoldDB" id="A0AAE1NYB5"/>
<evidence type="ECO:0000313" key="8">
    <source>
        <dbReference type="Proteomes" id="UP001292094"/>
    </source>
</evidence>
<dbReference type="InterPro" id="IPR019786">
    <property type="entry name" value="Zinc_finger_PHD-type_CS"/>
</dbReference>
<accession>A0AAE1NYB5</accession>
<dbReference type="CDD" id="cd15489">
    <property type="entry name" value="PHD_SF"/>
    <property type="match status" value="1"/>
</dbReference>
<dbReference type="EMBL" id="JAWZYT010003392">
    <property type="protein sequence ID" value="KAK4298599.1"/>
    <property type="molecule type" value="Genomic_DNA"/>
</dbReference>
<keyword evidence="8" id="KW-1185">Reference proteome</keyword>
<dbReference type="Proteomes" id="UP001292094">
    <property type="component" value="Unassembled WGS sequence"/>
</dbReference>
<keyword evidence="3" id="KW-0862">Zinc</keyword>
<evidence type="ECO:0000256" key="4">
    <source>
        <dbReference type="PROSITE-ProRule" id="PRU00146"/>
    </source>
</evidence>